<proteinExistence type="predicted"/>
<organism evidence="1 2">
    <name type="scientific">Bonamia ostreae</name>
    <dbReference type="NCBI Taxonomy" id="126728"/>
    <lineage>
        <taxon>Eukaryota</taxon>
        <taxon>Sar</taxon>
        <taxon>Rhizaria</taxon>
        <taxon>Endomyxa</taxon>
        <taxon>Ascetosporea</taxon>
        <taxon>Haplosporida</taxon>
        <taxon>Bonamia</taxon>
    </lineage>
</organism>
<accession>A0ABV2AQF9</accession>
<protein>
    <submittedName>
        <fullName evidence="1">Uncharacterized protein</fullName>
    </submittedName>
</protein>
<dbReference type="Proteomes" id="UP001439008">
    <property type="component" value="Unassembled WGS sequence"/>
</dbReference>
<evidence type="ECO:0000313" key="1">
    <source>
        <dbReference type="EMBL" id="MES1921592.1"/>
    </source>
</evidence>
<comment type="caution">
    <text evidence="1">The sequence shown here is derived from an EMBL/GenBank/DDBJ whole genome shotgun (WGS) entry which is preliminary data.</text>
</comment>
<evidence type="ECO:0000313" key="2">
    <source>
        <dbReference type="Proteomes" id="UP001439008"/>
    </source>
</evidence>
<keyword evidence="2" id="KW-1185">Reference proteome</keyword>
<dbReference type="EMBL" id="JBDODL010001526">
    <property type="protein sequence ID" value="MES1921592.1"/>
    <property type="molecule type" value="Genomic_DNA"/>
</dbReference>
<name>A0ABV2AQF9_9EUKA</name>
<reference evidence="1 2" key="1">
    <citation type="journal article" date="2024" name="BMC Biol.">
        <title>Comparative genomics of Ascetosporea gives new insight into the evolutionary basis for animal parasitism in Rhizaria.</title>
        <authorList>
            <person name="Hiltunen Thoren M."/>
            <person name="Onut-Brannstrom I."/>
            <person name="Alfjorden A."/>
            <person name="Peckova H."/>
            <person name="Swords F."/>
            <person name="Hooper C."/>
            <person name="Holzer A.S."/>
            <person name="Bass D."/>
            <person name="Burki F."/>
        </authorList>
    </citation>
    <scope>NUCLEOTIDE SEQUENCE [LARGE SCALE GENOMIC DNA]</scope>
    <source>
        <strain evidence="1">20-A016</strain>
    </source>
</reference>
<sequence>MNITIKNEFKSKLLKTNEKPKFHQKKERIRELASKGIKILETILKNNPEKSMKQLCTVSKEKFEENFSIK</sequence>
<gene>
    <name evidence="1" type="ORF">MHBO_003123</name>
</gene>